<evidence type="ECO:0000313" key="1">
    <source>
        <dbReference type="EMBL" id="KAG6780123.1"/>
    </source>
</evidence>
<dbReference type="Proteomes" id="UP000886885">
    <property type="component" value="Chromosome 3D"/>
</dbReference>
<sequence>MYLYMVVGHSNFFCKIEDTSINKSTEGQNEETTQLGCFISSFLSSKGILAITLSDALGARHLQEECALKILQIQPSSFYSLHTAFHTHPLENDLHLLQKRSSPG</sequence>
<accession>A0A8X8A969</accession>
<dbReference type="AlphaFoldDB" id="A0A8X8A969"/>
<gene>
    <name evidence="1" type="ORF">POTOM_012977</name>
</gene>
<reference evidence="1" key="1">
    <citation type="journal article" date="2020" name="bioRxiv">
        <title>Hybrid origin of Populus tomentosa Carr. identified through genome sequencing and phylogenomic analysis.</title>
        <authorList>
            <person name="An X."/>
            <person name="Gao K."/>
            <person name="Chen Z."/>
            <person name="Li J."/>
            <person name="Yang X."/>
            <person name="Yang X."/>
            <person name="Zhou J."/>
            <person name="Guo T."/>
            <person name="Zhao T."/>
            <person name="Huang S."/>
            <person name="Miao D."/>
            <person name="Khan W.U."/>
            <person name="Rao P."/>
            <person name="Ye M."/>
            <person name="Lei B."/>
            <person name="Liao W."/>
            <person name="Wang J."/>
            <person name="Ji L."/>
            <person name="Li Y."/>
            <person name="Guo B."/>
            <person name="Mustafa N.S."/>
            <person name="Li S."/>
            <person name="Yun Q."/>
            <person name="Keller S.R."/>
            <person name="Mao J."/>
            <person name="Zhang R."/>
            <person name="Strauss S.H."/>
        </authorList>
    </citation>
    <scope>NUCLEOTIDE SEQUENCE</scope>
    <source>
        <strain evidence="1">GM15</strain>
        <tissue evidence="1">Leaf</tissue>
    </source>
</reference>
<proteinExistence type="predicted"/>
<organism evidence="1 2">
    <name type="scientific">Populus tomentosa</name>
    <name type="common">Chinese white poplar</name>
    <dbReference type="NCBI Taxonomy" id="118781"/>
    <lineage>
        <taxon>Eukaryota</taxon>
        <taxon>Viridiplantae</taxon>
        <taxon>Streptophyta</taxon>
        <taxon>Embryophyta</taxon>
        <taxon>Tracheophyta</taxon>
        <taxon>Spermatophyta</taxon>
        <taxon>Magnoliopsida</taxon>
        <taxon>eudicotyledons</taxon>
        <taxon>Gunneridae</taxon>
        <taxon>Pentapetalae</taxon>
        <taxon>rosids</taxon>
        <taxon>fabids</taxon>
        <taxon>Malpighiales</taxon>
        <taxon>Salicaceae</taxon>
        <taxon>Saliceae</taxon>
        <taxon>Populus</taxon>
    </lineage>
</organism>
<comment type="caution">
    <text evidence="1">The sequence shown here is derived from an EMBL/GenBank/DDBJ whole genome shotgun (WGS) entry which is preliminary data.</text>
</comment>
<keyword evidence="2" id="KW-1185">Reference proteome</keyword>
<name>A0A8X8A969_POPTO</name>
<evidence type="ECO:0000313" key="2">
    <source>
        <dbReference type="Proteomes" id="UP000886885"/>
    </source>
</evidence>
<protein>
    <submittedName>
        <fullName evidence="1">Uncharacterized protein</fullName>
    </submittedName>
</protein>
<dbReference type="EMBL" id="JAAWWB010000006">
    <property type="protein sequence ID" value="KAG6780123.1"/>
    <property type="molecule type" value="Genomic_DNA"/>
</dbReference>